<evidence type="ECO:0000256" key="1">
    <source>
        <dbReference type="SAM" id="Phobius"/>
    </source>
</evidence>
<sequence>MPQMSPMWWEYLLISFSLLTLIMMVIIYHNPWTQMKNIYNMNNIPPKQMNWKW</sequence>
<keyword evidence="2" id="KW-0496">Mitochondrion</keyword>
<feature type="transmembrane region" description="Helical" evidence="1">
    <location>
        <begin position="6"/>
        <end position="28"/>
    </location>
</feature>
<proteinExistence type="predicted"/>
<evidence type="ECO:0000313" key="2">
    <source>
        <dbReference type="EMBL" id="BAO52508.1"/>
    </source>
</evidence>
<organism evidence="2">
    <name type="scientific">Coptosoma parvipictum</name>
    <dbReference type="NCBI Taxonomy" id="355286"/>
    <lineage>
        <taxon>Eukaryota</taxon>
        <taxon>Metazoa</taxon>
        <taxon>Ecdysozoa</taxon>
        <taxon>Arthropoda</taxon>
        <taxon>Hexapoda</taxon>
        <taxon>Insecta</taxon>
        <taxon>Pterygota</taxon>
        <taxon>Neoptera</taxon>
        <taxon>Paraneoptera</taxon>
        <taxon>Hemiptera</taxon>
        <taxon>Heteroptera</taxon>
        <taxon>Panheteroptera</taxon>
        <taxon>Pentatomomorpha</taxon>
        <taxon>Pentatomoidea</taxon>
        <taxon>Plataspidae</taxon>
        <taxon>Coptosoma</taxon>
    </lineage>
</organism>
<dbReference type="EMBL" id="AB872101">
    <property type="protein sequence ID" value="BAO52508.1"/>
    <property type="molecule type" value="Genomic_DNA"/>
</dbReference>
<name>W8VLH0_9HEMI</name>
<dbReference type="AlphaFoldDB" id="W8VLH0"/>
<keyword evidence="1" id="KW-1133">Transmembrane helix</keyword>
<gene>
    <name evidence="2" type="primary">ATP8</name>
</gene>
<protein>
    <submittedName>
        <fullName evidence="2">ATP synthase F0 subunit 8</fullName>
    </submittedName>
</protein>
<keyword evidence="1" id="KW-0812">Transmembrane</keyword>
<keyword evidence="1" id="KW-0472">Membrane</keyword>
<geneLocation type="mitochondrion" evidence="2"/>
<accession>W8VLH0</accession>
<reference evidence="2" key="1">
    <citation type="journal article" date="2014" name="PLoS ONE">
        <title>Fine-scale geographical origin of an insect pest invading north america.</title>
        <authorList>
            <person name="Hosokawa T."/>
            <person name="Nikoh N."/>
            <person name="Fukatsu T."/>
        </authorList>
    </citation>
    <scope>NUCLEOTIDE SEQUENCE</scope>
</reference>